<sequence>MGRGGALLRRQAAYDAPPHPLRRGGGEVPLLHRAGGGDDTGQAAQLLPAVPAPGDVP</sequence>
<protein>
    <submittedName>
        <fullName evidence="2">Uncharacterized protein</fullName>
    </submittedName>
</protein>
<gene>
    <name evidence="2" type="ORF">K701_19350</name>
</gene>
<feature type="compositionally biased region" description="Low complexity" evidence="1">
    <location>
        <begin position="40"/>
        <end position="49"/>
    </location>
</feature>
<evidence type="ECO:0000313" key="3">
    <source>
        <dbReference type="Proteomes" id="UP000731519"/>
    </source>
</evidence>
<dbReference type="EMBL" id="ASYR01000026">
    <property type="protein sequence ID" value="KAF0648226.1"/>
    <property type="molecule type" value="Genomic_DNA"/>
</dbReference>
<name>A0ABQ6XR38_STRFR</name>
<reference evidence="2 3" key="1">
    <citation type="submission" date="2013-05" db="EMBL/GenBank/DDBJ databases">
        <title>Genome Sequence of Streptomyces fradiae.</title>
        <authorList>
            <person name="Kirby R."/>
        </authorList>
    </citation>
    <scope>NUCLEOTIDE SEQUENCE [LARGE SCALE GENOMIC DNA]</scope>
    <source>
        <strain evidence="2 3">ATCC 10745</strain>
    </source>
</reference>
<organism evidence="2 3">
    <name type="scientific">Streptomyces fradiae ATCC 10745 = DSM 40063</name>
    <dbReference type="NCBI Taxonomy" id="1319510"/>
    <lineage>
        <taxon>Bacteria</taxon>
        <taxon>Bacillati</taxon>
        <taxon>Actinomycetota</taxon>
        <taxon>Actinomycetes</taxon>
        <taxon>Kitasatosporales</taxon>
        <taxon>Streptomycetaceae</taxon>
        <taxon>Streptomyces</taxon>
    </lineage>
</organism>
<proteinExistence type="predicted"/>
<dbReference type="Proteomes" id="UP000731519">
    <property type="component" value="Unassembled WGS sequence"/>
</dbReference>
<evidence type="ECO:0000313" key="2">
    <source>
        <dbReference type="EMBL" id="KAF0648226.1"/>
    </source>
</evidence>
<accession>A0ABQ6XR38</accession>
<dbReference type="RefSeq" id="WP_159311479.1">
    <property type="nucleotide sequence ID" value="NZ_ASYR01000026.1"/>
</dbReference>
<evidence type="ECO:0000256" key="1">
    <source>
        <dbReference type="SAM" id="MobiDB-lite"/>
    </source>
</evidence>
<keyword evidence="3" id="KW-1185">Reference proteome</keyword>
<feature type="region of interest" description="Disordered" evidence="1">
    <location>
        <begin position="1"/>
        <end position="57"/>
    </location>
</feature>
<comment type="caution">
    <text evidence="2">The sequence shown here is derived from an EMBL/GenBank/DDBJ whole genome shotgun (WGS) entry which is preliminary data.</text>
</comment>
<dbReference type="GeneID" id="91407097"/>